<dbReference type="PRINTS" id="PR00843">
    <property type="entry name" value="GLHYDRLASE30"/>
</dbReference>
<protein>
    <recommendedName>
        <fullName evidence="5">GH18 domain-containing protein</fullName>
    </recommendedName>
</protein>
<dbReference type="GO" id="GO:0016020">
    <property type="term" value="C:membrane"/>
    <property type="evidence" value="ECO:0007669"/>
    <property type="project" value="GOC"/>
</dbReference>
<dbReference type="InterPro" id="IPR001223">
    <property type="entry name" value="Glyco_hydro18_cat"/>
</dbReference>
<keyword evidence="7" id="KW-1185">Reference proteome</keyword>
<dbReference type="GO" id="GO:0005975">
    <property type="term" value="P:carbohydrate metabolic process"/>
    <property type="evidence" value="ECO:0007669"/>
    <property type="project" value="InterPro"/>
</dbReference>
<evidence type="ECO:0000256" key="3">
    <source>
        <dbReference type="ARBA" id="ARBA00022801"/>
    </source>
</evidence>
<evidence type="ECO:0000256" key="4">
    <source>
        <dbReference type="SAM" id="SignalP"/>
    </source>
</evidence>
<dbReference type="Proteomes" id="UP001165160">
    <property type="component" value="Unassembled WGS sequence"/>
</dbReference>
<dbReference type="Gene3D" id="3.20.20.80">
    <property type="entry name" value="Glycosidases"/>
    <property type="match status" value="2"/>
</dbReference>
<dbReference type="InterPro" id="IPR033453">
    <property type="entry name" value="Glyco_hydro_30_TIM-barrel"/>
</dbReference>
<accession>A0A9W7CDU4</accession>
<dbReference type="SUPFAM" id="SSF51011">
    <property type="entry name" value="Glycosyl hydrolase domain"/>
    <property type="match status" value="1"/>
</dbReference>
<dbReference type="InterPro" id="IPR017853">
    <property type="entry name" value="GH"/>
</dbReference>
<gene>
    <name evidence="6" type="ORF">TrVE_jg2551</name>
</gene>
<dbReference type="GO" id="GO:0006680">
    <property type="term" value="P:glucosylceramide catabolic process"/>
    <property type="evidence" value="ECO:0007669"/>
    <property type="project" value="TreeGrafter"/>
</dbReference>
<organism evidence="6 7">
    <name type="scientific">Triparma verrucosa</name>
    <dbReference type="NCBI Taxonomy" id="1606542"/>
    <lineage>
        <taxon>Eukaryota</taxon>
        <taxon>Sar</taxon>
        <taxon>Stramenopiles</taxon>
        <taxon>Ochrophyta</taxon>
        <taxon>Bolidophyceae</taxon>
        <taxon>Parmales</taxon>
        <taxon>Triparmaceae</taxon>
        <taxon>Triparma</taxon>
    </lineage>
</organism>
<evidence type="ECO:0000259" key="5">
    <source>
        <dbReference type="PROSITE" id="PS51910"/>
    </source>
</evidence>
<dbReference type="AlphaFoldDB" id="A0A9W7CDU4"/>
<dbReference type="SMART" id="SM00636">
    <property type="entry name" value="Glyco_18"/>
    <property type="match status" value="1"/>
</dbReference>
<dbReference type="PANTHER" id="PTHR11069">
    <property type="entry name" value="GLUCOSYLCERAMIDASE"/>
    <property type="match status" value="1"/>
</dbReference>
<dbReference type="GO" id="GO:0008061">
    <property type="term" value="F:chitin binding"/>
    <property type="evidence" value="ECO:0007669"/>
    <property type="project" value="InterPro"/>
</dbReference>
<evidence type="ECO:0000256" key="1">
    <source>
        <dbReference type="ARBA" id="ARBA00005382"/>
    </source>
</evidence>
<feature type="domain" description="GH18" evidence="5">
    <location>
        <begin position="507"/>
        <end position="856"/>
    </location>
</feature>
<evidence type="ECO:0000256" key="2">
    <source>
        <dbReference type="ARBA" id="ARBA00022729"/>
    </source>
</evidence>
<dbReference type="SUPFAM" id="SSF51445">
    <property type="entry name" value="(Trans)glycosidases"/>
    <property type="match status" value="2"/>
</dbReference>
<dbReference type="InterPro" id="IPR001139">
    <property type="entry name" value="Glyco_hydro_30"/>
</dbReference>
<proteinExistence type="inferred from homology"/>
<comment type="similarity">
    <text evidence="1">Belongs to the glycosyl hydrolase 30 family.</text>
</comment>
<dbReference type="PANTHER" id="PTHR11069:SF23">
    <property type="entry name" value="LYSOSOMAL ACID GLUCOSYLCERAMIDASE"/>
    <property type="match status" value="1"/>
</dbReference>
<dbReference type="InterPro" id="IPR033452">
    <property type="entry name" value="GH30_C"/>
</dbReference>
<reference evidence="7" key="1">
    <citation type="journal article" date="2023" name="Commun. Biol.">
        <title>Genome analysis of Parmales, the sister group of diatoms, reveals the evolutionary specialization of diatoms from phago-mixotrophs to photoautotrophs.</title>
        <authorList>
            <person name="Ban H."/>
            <person name="Sato S."/>
            <person name="Yoshikawa S."/>
            <person name="Yamada K."/>
            <person name="Nakamura Y."/>
            <person name="Ichinomiya M."/>
            <person name="Sato N."/>
            <person name="Blanc-Mathieu R."/>
            <person name="Endo H."/>
            <person name="Kuwata A."/>
            <person name="Ogata H."/>
        </authorList>
    </citation>
    <scope>NUCLEOTIDE SEQUENCE [LARGE SCALE GENOMIC DNA]</scope>
    <source>
        <strain evidence="7">NIES 3699</strain>
    </source>
</reference>
<dbReference type="InterPro" id="IPR029070">
    <property type="entry name" value="Chitinase_insertion_sf"/>
</dbReference>
<dbReference type="Pfam" id="PF17189">
    <property type="entry name" value="Glyco_hydro_30C"/>
    <property type="match status" value="1"/>
</dbReference>
<dbReference type="GO" id="GO:0004348">
    <property type="term" value="F:glucosylceramidase activity"/>
    <property type="evidence" value="ECO:0007669"/>
    <property type="project" value="InterPro"/>
</dbReference>
<evidence type="ECO:0000313" key="7">
    <source>
        <dbReference type="Proteomes" id="UP001165160"/>
    </source>
</evidence>
<dbReference type="EMBL" id="BRXX01000308">
    <property type="protein sequence ID" value="GMI03900.1"/>
    <property type="molecule type" value="Genomic_DNA"/>
</dbReference>
<sequence>MKYSVFGFLLGCTITSSAKAAPLGSDIKKISDNSLTLVSTAKDAEDPFQSSEVPWSSPGQEPKFPTLTVDRTVSYQEIEGFGGAMTESSAQILDQMSPDVYEQVMNSYFDPEDGLGYTFLRVPMGSCDYTPYNSWSYDDIGRGDTDFDLDSFSIQNDVERRIPHILDAQERAGKKLKLLASPWSAPAWMKTNGAMICGVNSLWKDCTLQNDTDVQQSYANYFSNFISAYNEYDLDIWGVTVQNEPQENILTYEGMVFTPETERDFVKNFLSPTLLEDHPDTQILLLDHNKGKVVDWANVILSDEDIQNKCPNVYGMGIHWYDGDHFDALAEVHESFPEFKVLATESTVKRDPRHNLDGGAWKNGEQYGHDMIGDFNNHVTGFIDWNLALDSHGGPLHQNVVVLDHFGADSMTICDFEEGHETSGQCIKQVFYYYVAHFSKFVKPGSVRIDWSLGDDAPADVETTAFLTPDDDIVVIIMNKGNEDASVTVVDAASGQQADISISARSMNTLVYPSSATTAAATTTTTAAAKKKEGFVFYSKPKTDEGQPEDYYTQWDWSVITTVATWHPDDSDFVDYAHSQGAIVVHGVGTDVPSLGDPDYRKQWIDDHINEALENGTDGVNIDIENNNLSKEEKEGYTALVKEAAEAFHAAIEGSQVSVDFPGYPNYELRNYDYAGIGEVADVVVIMGYDMFIWDDYSCFWKGSKCSLCNAPMKSIEFGVQEYVAMIDAEKLVLGLPWYGIGYQKIAGIPFNKGNIDLRYILNAEDEQGSEREWVGGDEQCWKMPVKGTDKEGTERVNVVYFEDSESLKPKFDLVKKYGLGGATMWNAASLEYGGGVGADEMAKIWGIYVDSLSED</sequence>
<feature type="signal peptide" evidence="4">
    <location>
        <begin position="1"/>
        <end position="20"/>
    </location>
</feature>
<dbReference type="Pfam" id="PF02055">
    <property type="entry name" value="Glyco_hydro_30"/>
    <property type="match status" value="1"/>
</dbReference>
<dbReference type="Pfam" id="PF00704">
    <property type="entry name" value="Glyco_hydro_18"/>
    <property type="match status" value="1"/>
</dbReference>
<dbReference type="Gene3D" id="3.10.50.10">
    <property type="match status" value="1"/>
</dbReference>
<dbReference type="PROSITE" id="PS51910">
    <property type="entry name" value="GH18_2"/>
    <property type="match status" value="1"/>
</dbReference>
<dbReference type="InterPro" id="IPR011583">
    <property type="entry name" value="Chitinase_II/V-like_cat"/>
</dbReference>
<evidence type="ECO:0000313" key="6">
    <source>
        <dbReference type="EMBL" id="GMI03900.1"/>
    </source>
</evidence>
<keyword evidence="3" id="KW-0378">Hydrolase</keyword>
<keyword evidence="2 4" id="KW-0732">Signal</keyword>
<feature type="chain" id="PRO_5040937362" description="GH18 domain-containing protein" evidence="4">
    <location>
        <begin position="21"/>
        <end position="856"/>
    </location>
</feature>
<name>A0A9W7CDU4_9STRA</name>
<comment type="caution">
    <text evidence="6">The sequence shown here is derived from an EMBL/GenBank/DDBJ whole genome shotgun (WGS) entry which is preliminary data.</text>
</comment>